<feature type="compositionally biased region" description="Pro residues" evidence="3">
    <location>
        <begin position="227"/>
        <end position="236"/>
    </location>
</feature>
<keyword evidence="2" id="KW-0143">Chaperone</keyword>
<name>A0A9X1NK73_9ACTN</name>
<feature type="region of interest" description="Disordered" evidence="3">
    <location>
        <begin position="198"/>
        <end position="242"/>
    </location>
</feature>
<accession>A0A9X1NK73</accession>
<dbReference type="Gene3D" id="1.10.4190.10">
    <property type="entry name" value="Urease accessory protein UreF"/>
    <property type="match status" value="1"/>
</dbReference>
<reference evidence="4" key="1">
    <citation type="submission" date="2021-11" db="EMBL/GenBank/DDBJ databases">
        <title>Streptomyces corallinus and Kineosporia corallina sp. nov., two new coral-derived marine actinobacteria.</title>
        <authorList>
            <person name="Buangrab K."/>
            <person name="Sutthacheep M."/>
            <person name="Yeemin T."/>
            <person name="Harunari E."/>
            <person name="Igarashi Y."/>
            <person name="Sripreechasak P."/>
            <person name="Kanchanasin P."/>
            <person name="Tanasupawat S."/>
            <person name="Phongsopitanun W."/>
        </authorList>
    </citation>
    <scope>NUCLEOTIDE SEQUENCE</scope>
    <source>
        <strain evidence="4">JCM 31032</strain>
    </source>
</reference>
<dbReference type="PANTHER" id="PTHR33620:SF1">
    <property type="entry name" value="UREASE ACCESSORY PROTEIN F"/>
    <property type="match status" value="1"/>
</dbReference>
<sequence length="294" mass="29674">MLVPGIASLLALADQRLPSGGHVHSGGIEQAITEGLVTEVAGLERFLERRLRTTGLVTAGLAAAATVLSASPQAPAHLAQLDAEADARTPSPAQRIASRAQGRGLLRTAKAAWAAPSTTLSWTDLGARPHHPVVLGCACAAGGVSAQGAALAAAYLSVSAPSTAAQRLLALDPVSVAAVTVRLGPAIEQIAAAALLSWGSPDSGQPESHPGTNRTKTAEAGHNIPAHTPPGPPIGATPPQQLDLTKADPAAVSTGPDQGAADVLDLALLPDDSDPLLDLLAERHAAREERLFAS</sequence>
<dbReference type="Pfam" id="PF01730">
    <property type="entry name" value="UreF"/>
    <property type="match status" value="1"/>
</dbReference>
<dbReference type="GO" id="GO:0016151">
    <property type="term" value="F:nickel cation binding"/>
    <property type="evidence" value="ECO:0007669"/>
    <property type="project" value="InterPro"/>
</dbReference>
<evidence type="ECO:0008006" key="6">
    <source>
        <dbReference type="Google" id="ProtNLM"/>
    </source>
</evidence>
<keyword evidence="1" id="KW-0996">Nickel insertion</keyword>
<dbReference type="AlphaFoldDB" id="A0A9X1NK73"/>
<dbReference type="EMBL" id="JAJOMB010000023">
    <property type="protein sequence ID" value="MCD5315668.1"/>
    <property type="molecule type" value="Genomic_DNA"/>
</dbReference>
<dbReference type="InterPro" id="IPR038277">
    <property type="entry name" value="UreF_sf"/>
</dbReference>
<dbReference type="PANTHER" id="PTHR33620">
    <property type="entry name" value="UREASE ACCESSORY PROTEIN F"/>
    <property type="match status" value="1"/>
</dbReference>
<gene>
    <name evidence="4" type="ORF">LR394_32700</name>
</gene>
<keyword evidence="5" id="KW-1185">Reference proteome</keyword>
<evidence type="ECO:0000256" key="3">
    <source>
        <dbReference type="SAM" id="MobiDB-lite"/>
    </source>
</evidence>
<comment type="caution">
    <text evidence="4">The sequence shown here is derived from an EMBL/GenBank/DDBJ whole genome shotgun (WGS) entry which is preliminary data.</text>
</comment>
<evidence type="ECO:0000256" key="1">
    <source>
        <dbReference type="ARBA" id="ARBA00022988"/>
    </source>
</evidence>
<protein>
    <recommendedName>
        <fullName evidence="6">Urease accessory protein UreF</fullName>
    </recommendedName>
</protein>
<dbReference type="Proteomes" id="UP001138997">
    <property type="component" value="Unassembled WGS sequence"/>
</dbReference>
<feature type="compositionally biased region" description="Polar residues" evidence="3">
    <location>
        <begin position="200"/>
        <end position="215"/>
    </location>
</feature>
<evidence type="ECO:0000256" key="2">
    <source>
        <dbReference type="ARBA" id="ARBA00023186"/>
    </source>
</evidence>
<evidence type="ECO:0000313" key="4">
    <source>
        <dbReference type="EMBL" id="MCD5315668.1"/>
    </source>
</evidence>
<dbReference type="RefSeq" id="WP_231448484.1">
    <property type="nucleotide sequence ID" value="NZ_JAJOMB010000023.1"/>
</dbReference>
<evidence type="ECO:0000313" key="5">
    <source>
        <dbReference type="Proteomes" id="UP001138997"/>
    </source>
</evidence>
<organism evidence="4 5">
    <name type="scientific">Kineosporia babensis</name>
    <dbReference type="NCBI Taxonomy" id="499548"/>
    <lineage>
        <taxon>Bacteria</taxon>
        <taxon>Bacillati</taxon>
        <taxon>Actinomycetota</taxon>
        <taxon>Actinomycetes</taxon>
        <taxon>Kineosporiales</taxon>
        <taxon>Kineosporiaceae</taxon>
        <taxon>Kineosporia</taxon>
    </lineage>
</organism>
<proteinExistence type="predicted"/>
<dbReference type="InterPro" id="IPR002639">
    <property type="entry name" value="UreF"/>
</dbReference>